<dbReference type="InterPro" id="IPR008395">
    <property type="entry name" value="Agenet-like_dom"/>
</dbReference>
<feature type="compositionally biased region" description="Polar residues" evidence="7">
    <location>
        <begin position="473"/>
        <end position="483"/>
    </location>
</feature>
<feature type="region of interest" description="Disordered" evidence="7">
    <location>
        <begin position="443"/>
        <end position="520"/>
    </location>
</feature>
<dbReference type="InterPro" id="IPR017956">
    <property type="entry name" value="AT_hook_DNA-bd_motif"/>
</dbReference>
<keyword evidence="5" id="KW-0539">Nucleus</keyword>
<dbReference type="Pfam" id="PF22970">
    <property type="entry name" value="DUF7028"/>
    <property type="match status" value="2"/>
</dbReference>
<dbReference type="InterPro" id="IPR056511">
    <property type="entry name" value="IDM1_C"/>
</dbReference>
<dbReference type="GO" id="GO:0003714">
    <property type="term" value="F:transcription corepressor activity"/>
    <property type="evidence" value="ECO:0007669"/>
    <property type="project" value="InterPro"/>
</dbReference>
<accession>A0A9J5YQP6</accession>
<feature type="region of interest" description="Disordered" evidence="7">
    <location>
        <begin position="907"/>
        <end position="926"/>
    </location>
</feature>
<dbReference type="PANTHER" id="PTHR46309">
    <property type="entry name" value="PHD FINGER PROTEIN 12"/>
    <property type="match status" value="1"/>
</dbReference>
<dbReference type="GO" id="GO:0008270">
    <property type="term" value="F:zinc ion binding"/>
    <property type="evidence" value="ECO:0007669"/>
    <property type="project" value="UniProtKB-KW"/>
</dbReference>
<keyword evidence="3 6" id="KW-0863">Zinc-finger</keyword>
<dbReference type="EMBL" id="JACXVP010000006">
    <property type="protein sequence ID" value="KAG5603083.1"/>
    <property type="molecule type" value="Genomic_DNA"/>
</dbReference>
<dbReference type="CDD" id="cd15532">
    <property type="entry name" value="PHD2_CHD_II"/>
    <property type="match status" value="1"/>
</dbReference>
<evidence type="ECO:0000313" key="10">
    <source>
        <dbReference type="Proteomes" id="UP000824120"/>
    </source>
</evidence>
<dbReference type="SUPFAM" id="SSF57903">
    <property type="entry name" value="FYVE/PHD zinc finger"/>
    <property type="match status" value="1"/>
</dbReference>
<evidence type="ECO:0000256" key="6">
    <source>
        <dbReference type="PROSITE-ProRule" id="PRU00146"/>
    </source>
</evidence>
<dbReference type="SMART" id="SM00743">
    <property type="entry name" value="Agenet"/>
    <property type="match status" value="1"/>
</dbReference>
<dbReference type="InterPro" id="IPR001965">
    <property type="entry name" value="Znf_PHD"/>
</dbReference>
<dbReference type="Gene3D" id="3.30.40.10">
    <property type="entry name" value="Zinc/RING finger domain, C3HC4 (zinc finger)"/>
    <property type="match status" value="2"/>
</dbReference>
<reference evidence="9 10" key="1">
    <citation type="submission" date="2020-09" db="EMBL/GenBank/DDBJ databases">
        <title>De no assembly of potato wild relative species, Solanum commersonii.</title>
        <authorList>
            <person name="Cho K."/>
        </authorList>
    </citation>
    <scope>NUCLEOTIDE SEQUENCE [LARGE SCALE GENOMIC DNA]</scope>
    <source>
        <strain evidence="9">LZ3.2</strain>
        <tissue evidence="9">Leaf</tissue>
    </source>
</reference>
<feature type="compositionally biased region" description="Basic residues" evidence="7">
    <location>
        <begin position="505"/>
        <end position="515"/>
    </location>
</feature>
<keyword evidence="2" id="KW-0479">Metal-binding</keyword>
<dbReference type="PROSITE" id="PS50016">
    <property type="entry name" value="ZF_PHD_2"/>
    <property type="match status" value="1"/>
</dbReference>
<dbReference type="Pfam" id="PF23209">
    <property type="entry name" value="IDM1_C"/>
    <property type="match status" value="2"/>
</dbReference>
<dbReference type="InterPro" id="IPR042163">
    <property type="entry name" value="PHF12"/>
</dbReference>
<keyword evidence="4" id="KW-0862">Zinc</keyword>
<dbReference type="Pfam" id="PF00628">
    <property type="entry name" value="PHD"/>
    <property type="match status" value="1"/>
</dbReference>
<evidence type="ECO:0000256" key="1">
    <source>
        <dbReference type="ARBA" id="ARBA00004123"/>
    </source>
</evidence>
<evidence type="ECO:0000256" key="5">
    <source>
        <dbReference type="ARBA" id="ARBA00023242"/>
    </source>
</evidence>
<protein>
    <recommendedName>
        <fullName evidence="8">PHD-type domain-containing protein</fullName>
    </recommendedName>
</protein>
<dbReference type="GO" id="GO:0006357">
    <property type="term" value="P:regulation of transcription by RNA polymerase II"/>
    <property type="evidence" value="ECO:0007669"/>
    <property type="project" value="TreeGrafter"/>
</dbReference>
<dbReference type="InterPro" id="IPR014002">
    <property type="entry name" value="Agenet_dom_plant"/>
</dbReference>
<evidence type="ECO:0000256" key="4">
    <source>
        <dbReference type="ARBA" id="ARBA00022833"/>
    </source>
</evidence>
<dbReference type="GO" id="GO:0005634">
    <property type="term" value="C:nucleus"/>
    <property type="evidence" value="ECO:0007669"/>
    <property type="project" value="UniProtKB-SubCell"/>
</dbReference>
<evidence type="ECO:0000313" key="9">
    <source>
        <dbReference type="EMBL" id="KAG5603083.1"/>
    </source>
</evidence>
<feature type="compositionally biased region" description="Basic and acidic residues" evidence="7">
    <location>
        <begin position="1161"/>
        <end position="1177"/>
    </location>
</feature>
<dbReference type="SMART" id="SM00249">
    <property type="entry name" value="PHD"/>
    <property type="match status" value="2"/>
</dbReference>
<dbReference type="GO" id="GO:0003677">
    <property type="term" value="F:DNA binding"/>
    <property type="evidence" value="ECO:0007669"/>
    <property type="project" value="InterPro"/>
</dbReference>
<evidence type="ECO:0000256" key="2">
    <source>
        <dbReference type="ARBA" id="ARBA00022723"/>
    </source>
</evidence>
<dbReference type="InterPro" id="IPR019787">
    <property type="entry name" value="Znf_PHD-finger"/>
</dbReference>
<keyword evidence="10" id="KW-1185">Reference proteome</keyword>
<dbReference type="PRINTS" id="PR00929">
    <property type="entry name" value="ATHOOK"/>
</dbReference>
<dbReference type="InterPro" id="IPR032308">
    <property type="entry name" value="TDBD"/>
</dbReference>
<evidence type="ECO:0000259" key="8">
    <source>
        <dbReference type="PROSITE" id="PS50016"/>
    </source>
</evidence>
<sequence>MAVEPERVMRKRKHKVDRGAHRKLGVDQKVEVKSVEDGFLGSWHLGTVVRCSDLIREVEYEFIWSERGSGKLVEVVNISPIIDGVLPVDEGPVHQCGMIRPSPPPCEFGNWPYGQCVDCFYQDAWWEGVLFDREEGHEERKVFFPELGDEMKAKIDKLRISQDWDEVTEVWTPRGSWTFLQVIEEIKKLNPLLVSVKQIWYEVQLKDDFDEHLKQWTSSSKDIWRKLVKEVVHDSTELTVKHFLSELNSSQIFGEGCQLLEFSEPAFIAELNPKVYFAPFTEAACTLDSAATLPMDQDLSDLQPVEKLFVSEESAPAAEDVQMTGILSSTESELPNFANSKRGRGRPRKLKKIFKGRTRVGEPDSCRGANSTKTIKEKIFEDVSPLQQPVDQDAPNLQQPLDQDISDLQPVEKQLVSEESAPATEDVLLSGILSNTKSQPLTITNSKACRGRPRTKRKINEGQTVVGEPASCPDTTSTATFNKPPSDEPAGILSSTTQTLENPKPRRGRPPKRMKTLTEPDSCPEATLIKELKKPTSHQIAGILSNGKCVNSKSRRGRLATKKKKFVWQSLSVEPDSRLKVITKCMPSMSSIKKFKKHLLWTGWKFELKREGGKVKKSYVAPNGTVCASISEVCQVLEESKICEVVPPVEQSSLHGETDNSTQSPCMERPTCREVPELHKETITETEEISIEPGRTGIQRGDTDNSTQSPCMERPTCREVPELHKETIAETEEINIEPGKTGIQRGDTDNSILSPCREVPELHKETIAETEEVSIEPGRTGIQRGDTDNSTQSPCMERPTCREVPELHKETIAETEEINIEPGKTGIQRGDTDNSILSPCREVPELHKETIAETEEVSIEPGRTGIQRGDTDNSTQSPCMERPTCREVPELHKETIAETEEINIEPGKTGIQRGDTDNSTLSPCMERPTCREVPELHKETIAETEEISIEPGRTGIQRGDTDNSTLCPCMERPTCREVPELHKETIAETEELSIEPANTGIQHEEKRIELEEEREETEIPQQETGIQNEEINTEPGEPRIEPEICRQAVIDYCLPKSHDISAYQKSYRNGVKIGDTALKAKNYLVSNGWKLIPAGKNDKRIRYCSPEGKTFLSFREACKWCVKKWEAESHLPEQVSSQSAVVDKPLISLLRESRKKRKHADVKSRPSLKKGDGDMRSSKRARKVAPSSSNQIPRTVLSWLIDKNVVLPRAKVKYCEKKNGNPMAEGRITREGIKCNCCQKIFGLRNFEAHAGSICNRPSANIYLEDGRSLLECQMQMKHKHSIENKEGSHFTENDYICSVCHYGGDLILCDGCPSSFHPDCLGVKEVPDGDWFCPSCCCKVCGESRFDKNRKQFTDNTLLICCQCNHKYHAQCVRNNGLEKLDDFPVGNWLCNKSCKLICLGMHQLLKKSVIVGNDNLTWRLLKYTEPDDESSVEIYSRLCVALNVMHDSFEPVKERLTGRDIAEDVIFSRWSKLNRLNFQGFYTVLLERNDELISVATVSDKQNFYINYLLLLSFQRVYGEKVAEIPLVATQFQHRRLGMCRILFNELEKVGISSSVQFCGVEVYQRNRSKRGPRVYSKREVYDSLVADSRFLGYVFRLVTMTLAGLGVERLVLPAVPGVLNTWTTKFGFSVVKQSERANFFDYTFLDFQGTIMCQKILKKTPAKAQQTHVDNTNSKDNVESDDNVAVSEVFQATQVEGCATVDQGHVGYVSSLFCSALKGLKKRLIRVL</sequence>
<evidence type="ECO:0000256" key="7">
    <source>
        <dbReference type="SAM" id="MobiDB-lite"/>
    </source>
</evidence>
<feature type="region of interest" description="Disordered" evidence="7">
    <location>
        <begin position="1153"/>
        <end position="1189"/>
    </location>
</feature>
<dbReference type="PANTHER" id="PTHR46309:SF18">
    <property type="entry name" value="PHD-TYPE DOMAIN-CONTAINING PROTEIN"/>
    <property type="match status" value="1"/>
</dbReference>
<dbReference type="Pfam" id="PF16135">
    <property type="entry name" value="TDBD"/>
    <property type="match status" value="1"/>
</dbReference>
<evidence type="ECO:0000256" key="3">
    <source>
        <dbReference type="ARBA" id="ARBA00022771"/>
    </source>
</evidence>
<feature type="domain" description="PHD-type" evidence="8">
    <location>
        <begin position="1295"/>
        <end position="1340"/>
    </location>
</feature>
<dbReference type="InterPro" id="IPR013083">
    <property type="entry name" value="Znf_RING/FYVE/PHD"/>
</dbReference>
<dbReference type="InterPro" id="IPR054292">
    <property type="entry name" value="DUF7028"/>
</dbReference>
<organism evidence="9 10">
    <name type="scientific">Solanum commersonii</name>
    <name type="common">Commerson's wild potato</name>
    <name type="synonym">Commerson's nightshade</name>
    <dbReference type="NCBI Taxonomy" id="4109"/>
    <lineage>
        <taxon>Eukaryota</taxon>
        <taxon>Viridiplantae</taxon>
        <taxon>Streptophyta</taxon>
        <taxon>Embryophyta</taxon>
        <taxon>Tracheophyta</taxon>
        <taxon>Spermatophyta</taxon>
        <taxon>Magnoliopsida</taxon>
        <taxon>eudicotyledons</taxon>
        <taxon>Gunneridae</taxon>
        <taxon>Pentapetalae</taxon>
        <taxon>asterids</taxon>
        <taxon>lamiids</taxon>
        <taxon>Solanales</taxon>
        <taxon>Solanaceae</taxon>
        <taxon>Solanoideae</taxon>
        <taxon>Solaneae</taxon>
        <taxon>Solanum</taxon>
    </lineage>
</organism>
<proteinExistence type="predicted"/>
<gene>
    <name evidence="9" type="ORF">H5410_034453</name>
</gene>
<dbReference type="Proteomes" id="UP000824120">
    <property type="component" value="Chromosome 6"/>
</dbReference>
<dbReference type="Pfam" id="PF05641">
    <property type="entry name" value="Agenet"/>
    <property type="match status" value="1"/>
</dbReference>
<comment type="caution">
    <text evidence="9">The sequence shown here is derived from an EMBL/GenBank/DDBJ whole genome shotgun (WGS) entry which is preliminary data.</text>
</comment>
<dbReference type="InterPro" id="IPR011011">
    <property type="entry name" value="Znf_FYVE_PHD"/>
</dbReference>
<dbReference type="OrthoDB" id="1903104at2759"/>
<name>A0A9J5YQP6_SOLCO</name>
<comment type="subcellular location">
    <subcellularLocation>
        <location evidence="1">Nucleus</location>
    </subcellularLocation>
</comment>